<gene>
    <name evidence="1" type="ORF">KI659_00600</name>
</gene>
<dbReference type="InterPro" id="IPR011463">
    <property type="entry name" value="DUF1569"/>
</dbReference>
<comment type="caution">
    <text evidence="1">The sequence shown here is derived from an EMBL/GenBank/DDBJ whole genome shotgun (WGS) entry which is preliminary data.</text>
</comment>
<name>A0AAP2G3H5_9BACT</name>
<dbReference type="Pfam" id="PF07606">
    <property type="entry name" value="DUF1569"/>
    <property type="match status" value="1"/>
</dbReference>
<dbReference type="Proteomes" id="UP001319104">
    <property type="component" value="Unassembled WGS sequence"/>
</dbReference>
<reference evidence="1 2" key="1">
    <citation type="submission" date="2021-05" db="EMBL/GenBank/DDBJ databases">
        <authorList>
            <person name="Zhang Z.D."/>
            <person name="Osman G."/>
        </authorList>
    </citation>
    <scope>NUCLEOTIDE SEQUENCE [LARGE SCALE GENOMIC DNA]</scope>
    <source>
        <strain evidence="1 2">KCTC 32217</strain>
    </source>
</reference>
<dbReference type="SUPFAM" id="SSF109854">
    <property type="entry name" value="DinB/YfiT-like putative metalloenzymes"/>
    <property type="match status" value="1"/>
</dbReference>
<dbReference type="RefSeq" id="WP_213943405.1">
    <property type="nucleotide sequence ID" value="NZ_JAHCMY010000001.1"/>
</dbReference>
<dbReference type="AlphaFoldDB" id="A0AAP2G3H5"/>
<evidence type="ECO:0000313" key="1">
    <source>
        <dbReference type="EMBL" id="MBS9522503.1"/>
    </source>
</evidence>
<dbReference type="Gene3D" id="1.20.120.450">
    <property type="entry name" value="dinb family like domain"/>
    <property type="match status" value="1"/>
</dbReference>
<proteinExistence type="predicted"/>
<accession>A0AAP2G3H5</accession>
<protein>
    <submittedName>
        <fullName evidence="1">DUF1569 domain-containing protein</fullName>
    </submittedName>
</protein>
<organism evidence="1 2">
    <name type="scientific">Litoribacter ruber</name>
    <dbReference type="NCBI Taxonomy" id="702568"/>
    <lineage>
        <taxon>Bacteria</taxon>
        <taxon>Pseudomonadati</taxon>
        <taxon>Bacteroidota</taxon>
        <taxon>Cytophagia</taxon>
        <taxon>Cytophagales</taxon>
        <taxon>Cyclobacteriaceae</taxon>
        <taxon>Litoribacter</taxon>
    </lineage>
</organism>
<sequence length="149" mass="17406">MDKQLFQKLKLLQADQKPSFGIMTPQHMVEHLILTLKLSQGKIQVPTIKPTPEALAIKHNIIVEKENIPRGIQAPGTNGTLLPLRYNSLEEAKAELLKAWQQFELYYFQHTDATNVHPFFGELNYSEWKSFHSKHFQHHFSQFDIDFKH</sequence>
<evidence type="ECO:0000313" key="2">
    <source>
        <dbReference type="Proteomes" id="UP001319104"/>
    </source>
</evidence>
<keyword evidence="2" id="KW-1185">Reference proteome</keyword>
<dbReference type="InterPro" id="IPR034660">
    <property type="entry name" value="DinB/YfiT-like"/>
</dbReference>
<dbReference type="EMBL" id="JAHCMY010000001">
    <property type="protein sequence ID" value="MBS9522503.1"/>
    <property type="molecule type" value="Genomic_DNA"/>
</dbReference>